<feature type="domain" description="ABC transporter" evidence="2">
    <location>
        <begin position="7"/>
        <end position="248"/>
    </location>
</feature>
<reference evidence="3" key="1">
    <citation type="submission" date="2021-04" db="EMBL/GenBank/DDBJ databases">
        <title>Proteiniclasticum sedimins sp. nov., an obligate anaerobic bacterium isolated from anaerobic sludge.</title>
        <authorList>
            <person name="Liu J."/>
        </authorList>
    </citation>
    <scope>NUCLEOTIDE SEQUENCE</scope>
    <source>
        <strain evidence="3">BAD-10</strain>
    </source>
</reference>
<dbReference type="RefSeq" id="WP_211802571.1">
    <property type="nucleotide sequence ID" value="NZ_JAGSCS010000022.1"/>
</dbReference>
<comment type="caution">
    <text evidence="3">The sequence shown here is derived from an EMBL/GenBank/DDBJ whole genome shotgun (WGS) entry which is preliminary data.</text>
</comment>
<dbReference type="InterPro" id="IPR027417">
    <property type="entry name" value="P-loop_NTPase"/>
</dbReference>
<keyword evidence="3" id="KW-0067">ATP-binding</keyword>
<dbReference type="GO" id="GO:0016887">
    <property type="term" value="F:ATP hydrolysis activity"/>
    <property type="evidence" value="ECO:0007669"/>
    <property type="project" value="InterPro"/>
</dbReference>
<dbReference type="Pfam" id="PF00005">
    <property type="entry name" value="ABC_tran"/>
    <property type="match status" value="1"/>
</dbReference>
<proteinExistence type="predicted"/>
<evidence type="ECO:0000313" key="4">
    <source>
        <dbReference type="Proteomes" id="UP000675379"/>
    </source>
</evidence>
<keyword evidence="1" id="KW-0813">Transport</keyword>
<evidence type="ECO:0000256" key="1">
    <source>
        <dbReference type="ARBA" id="ARBA00022448"/>
    </source>
</evidence>
<protein>
    <submittedName>
        <fullName evidence="3">Phosphate ABC transporter ATP-binding protein</fullName>
    </submittedName>
</protein>
<name>A0A941CQZ3_9CLOT</name>
<dbReference type="SUPFAM" id="SSF52540">
    <property type="entry name" value="P-loop containing nucleoside triphosphate hydrolases"/>
    <property type="match status" value="1"/>
</dbReference>
<sequence length="253" mass="28203">MTSTAKISIKDLNFFYGKKHVIRNLNLEVQPNTIEACFGPANSGITTLLRTLNRLNDLIPGARAEGEILLDGKSIYDAEMPVAELRRKVGMVFDVPTPLPMSIFDNLVLGPRMNGIKAMSVLEEKVEKSLRMAALWEDVKDRLHTPATRLSGGQQQRLCIARVLALEPEVILLDRPCSALDPVSTAKIEDSLRMLKDQYTIILAPHTVHQAARVADQVTFMLMGNLIETGETRDVFTNPKDRRTSDYITGRFG</sequence>
<dbReference type="Proteomes" id="UP000675379">
    <property type="component" value="Unassembled WGS sequence"/>
</dbReference>
<dbReference type="Gene3D" id="3.40.50.300">
    <property type="entry name" value="P-loop containing nucleotide triphosphate hydrolases"/>
    <property type="match status" value="1"/>
</dbReference>
<dbReference type="GO" id="GO:0016020">
    <property type="term" value="C:membrane"/>
    <property type="evidence" value="ECO:0007669"/>
    <property type="project" value="InterPro"/>
</dbReference>
<dbReference type="InterPro" id="IPR003439">
    <property type="entry name" value="ABC_transporter-like_ATP-bd"/>
</dbReference>
<dbReference type="AlphaFoldDB" id="A0A941CQZ3"/>
<dbReference type="PROSITE" id="PS50893">
    <property type="entry name" value="ABC_TRANSPORTER_2"/>
    <property type="match status" value="1"/>
</dbReference>
<gene>
    <name evidence="3" type="ORF">KCG48_12600</name>
</gene>
<evidence type="ECO:0000313" key="3">
    <source>
        <dbReference type="EMBL" id="MBR0577155.1"/>
    </source>
</evidence>
<dbReference type="EMBL" id="JAGSCS010000022">
    <property type="protein sequence ID" value="MBR0577155.1"/>
    <property type="molecule type" value="Genomic_DNA"/>
</dbReference>
<dbReference type="InterPro" id="IPR005670">
    <property type="entry name" value="PstB-like"/>
</dbReference>
<dbReference type="PROSITE" id="PS00211">
    <property type="entry name" value="ABC_TRANSPORTER_1"/>
    <property type="match status" value="1"/>
</dbReference>
<dbReference type="CDD" id="cd03260">
    <property type="entry name" value="ABC_PstB_phosphate_transporter"/>
    <property type="match status" value="1"/>
</dbReference>
<dbReference type="InterPro" id="IPR017871">
    <property type="entry name" value="ABC_transporter-like_CS"/>
</dbReference>
<accession>A0A941CQZ3</accession>
<evidence type="ECO:0000259" key="2">
    <source>
        <dbReference type="PROSITE" id="PS50893"/>
    </source>
</evidence>
<dbReference type="GO" id="GO:0005524">
    <property type="term" value="F:ATP binding"/>
    <property type="evidence" value="ECO:0007669"/>
    <property type="project" value="UniProtKB-KW"/>
</dbReference>
<organism evidence="3 4">
    <name type="scientific">Proteiniclasticum sediminis</name>
    <dbReference type="NCBI Taxonomy" id="2804028"/>
    <lineage>
        <taxon>Bacteria</taxon>
        <taxon>Bacillati</taxon>
        <taxon>Bacillota</taxon>
        <taxon>Clostridia</taxon>
        <taxon>Eubacteriales</taxon>
        <taxon>Clostridiaceae</taxon>
        <taxon>Proteiniclasticum</taxon>
    </lineage>
</organism>
<dbReference type="PANTHER" id="PTHR43423:SF1">
    <property type="entry name" value="ABC TRANSPORTER I FAMILY MEMBER 17"/>
    <property type="match status" value="1"/>
</dbReference>
<dbReference type="PANTHER" id="PTHR43423">
    <property type="entry name" value="ABC TRANSPORTER I FAMILY MEMBER 17"/>
    <property type="match status" value="1"/>
</dbReference>
<dbReference type="GO" id="GO:0035435">
    <property type="term" value="P:phosphate ion transmembrane transport"/>
    <property type="evidence" value="ECO:0007669"/>
    <property type="project" value="InterPro"/>
</dbReference>
<keyword evidence="4" id="KW-1185">Reference proteome</keyword>
<dbReference type="GO" id="GO:0005315">
    <property type="term" value="F:phosphate transmembrane transporter activity"/>
    <property type="evidence" value="ECO:0007669"/>
    <property type="project" value="InterPro"/>
</dbReference>
<keyword evidence="3" id="KW-0547">Nucleotide-binding</keyword>